<reference evidence="2" key="1">
    <citation type="journal article" date="2017" name="Nature">
        <title>The sunflower genome provides insights into oil metabolism, flowering and Asterid evolution.</title>
        <authorList>
            <person name="Badouin H."/>
            <person name="Gouzy J."/>
            <person name="Grassa C.J."/>
            <person name="Murat F."/>
            <person name="Staton S.E."/>
            <person name="Cottret L."/>
            <person name="Lelandais-Briere C."/>
            <person name="Owens G.L."/>
            <person name="Carrere S."/>
            <person name="Mayjonade B."/>
            <person name="Legrand L."/>
            <person name="Gill N."/>
            <person name="Kane N.C."/>
            <person name="Bowers J.E."/>
            <person name="Hubner S."/>
            <person name="Bellec A."/>
            <person name="Berard A."/>
            <person name="Berges H."/>
            <person name="Blanchet N."/>
            <person name="Boniface M.C."/>
            <person name="Brunel D."/>
            <person name="Catrice O."/>
            <person name="Chaidir N."/>
            <person name="Claudel C."/>
            <person name="Donnadieu C."/>
            <person name="Faraut T."/>
            <person name="Fievet G."/>
            <person name="Helmstetter N."/>
            <person name="King M."/>
            <person name="Knapp S.J."/>
            <person name="Lai Z."/>
            <person name="Le Paslier M.C."/>
            <person name="Lippi Y."/>
            <person name="Lorenzon L."/>
            <person name="Mandel J.R."/>
            <person name="Marage G."/>
            <person name="Marchand G."/>
            <person name="Marquand E."/>
            <person name="Bret-Mestries E."/>
            <person name="Morien E."/>
            <person name="Nambeesan S."/>
            <person name="Nguyen T."/>
            <person name="Pegot-Espagnet P."/>
            <person name="Pouilly N."/>
            <person name="Raftis F."/>
            <person name="Sallet E."/>
            <person name="Schiex T."/>
            <person name="Thomas J."/>
            <person name="Vandecasteele C."/>
            <person name="Vares D."/>
            <person name="Vear F."/>
            <person name="Vautrin S."/>
            <person name="Crespi M."/>
            <person name="Mangin B."/>
            <person name="Burke J.M."/>
            <person name="Salse J."/>
            <person name="Munos S."/>
            <person name="Vincourt P."/>
            <person name="Rieseberg L.H."/>
            <person name="Langlade N.B."/>
        </authorList>
    </citation>
    <scope>NUCLEOTIDE SEQUENCE</scope>
    <source>
        <tissue evidence="2">Leaves</tissue>
    </source>
</reference>
<name>A0A9K3JD29_HELAN</name>
<accession>A0A9K3JD29</accession>
<reference evidence="2" key="2">
    <citation type="submission" date="2020-06" db="EMBL/GenBank/DDBJ databases">
        <title>Helianthus annuus Genome sequencing and assembly Release 2.</title>
        <authorList>
            <person name="Gouzy J."/>
            <person name="Langlade N."/>
            <person name="Munos S."/>
        </authorList>
    </citation>
    <scope>NUCLEOTIDE SEQUENCE</scope>
    <source>
        <tissue evidence="2">Leaves</tissue>
    </source>
</reference>
<organism evidence="2 3">
    <name type="scientific">Helianthus annuus</name>
    <name type="common">Common sunflower</name>
    <dbReference type="NCBI Taxonomy" id="4232"/>
    <lineage>
        <taxon>Eukaryota</taxon>
        <taxon>Viridiplantae</taxon>
        <taxon>Streptophyta</taxon>
        <taxon>Embryophyta</taxon>
        <taxon>Tracheophyta</taxon>
        <taxon>Spermatophyta</taxon>
        <taxon>Magnoliopsida</taxon>
        <taxon>eudicotyledons</taxon>
        <taxon>Gunneridae</taxon>
        <taxon>Pentapetalae</taxon>
        <taxon>asterids</taxon>
        <taxon>campanulids</taxon>
        <taxon>Asterales</taxon>
        <taxon>Asteraceae</taxon>
        <taxon>Asteroideae</taxon>
        <taxon>Heliantheae alliance</taxon>
        <taxon>Heliantheae</taxon>
        <taxon>Helianthus</taxon>
    </lineage>
</organism>
<keyword evidence="1" id="KW-0175">Coiled coil</keyword>
<dbReference type="EMBL" id="MNCJ02000318">
    <property type="protein sequence ID" value="KAF5813285.1"/>
    <property type="molecule type" value="Genomic_DNA"/>
</dbReference>
<proteinExistence type="predicted"/>
<evidence type="ECO:0000313" key="2">
    <source>
        <dbReference type="EMBL" id="KAF5813285.1"/>
    </source>
</evidence>
<sequence length="214" mass="23243">MEEAIAGRNTTAKALEEADLSRTNAVKALEEANLALAKLERTQGPVARDATLADVNRCLVEAEARASKAEEERGQAFSTLDEAISMNANLTHDRAWIPKFGVANAILHALETTNAVADVVERARDAGYMAGYTECLTHVNVVSEKKFTDEQCSLRAVDTEAVMKAAIDAYVALVVPALAQVEECLVADDYVDRLRALFEPKEDAEGENEDESED</sequence>
<feature type="coiled-coil region" evidence="1">
    <location>
        <begin position="22"/>
        <end position="72"/>
    </location>
</feature>
<dbReference type="AlphaFoldDB" id="A0A9K3JD29"/>
<comment type="caution">
    <text evidence="2">The sequence shown here is derived from an EMBL/GenBank/DDBJ whole genome shotgun (WGS) entry which is preliminary data.</text>
</comment>
<gene>
    <name evidence="2" type="ORF">HanXRQr2_Chr03g0096491</name>
</gene>
<dbReference type="Proteomes" id="UP000215914">
    <property type="component" value="Unassembled WGS sequence"/>
</dbReference>
<evidence type="ECO:0000313" key="3">
    <source>
        <dbReference type="Proteomes" id="UP000215914"/>
    </source>
</evidence>
<dbReference type="Gramene" id="mRNA:HanXRQr2_Chr03g0096491">
    <property type="protein sequence ID" value="mRNA:HanXRQr2_Chr03g0096491"/>
    <property type="gene ID" value="HanXRQr2_Chr03g0096491"/>
</dbReference>
<evidence type="ECO:0000256" key="1">
    <source>
        <dbReference type="SAM" id="Coils"/>
    </source>
</evidence>
<keyword evidence="3" id="KW-1185">Reference proteome</keyword>
<protein>
    <submittedName>
        <fullName evidence="2">Uncharacterized protein</fullName>
    </submittedName>
</protein>